<evidence type="ECO:0000256" key="5">
    <source>
        <dbReference type="SAM" id="MobiDB-lite"/>
    </source>
</evidence>
<dbReference type="SUPFAM" id="SSF48695">
    <property type="entry name" value="Multiheme cytochromes"/>
    <property type="match status" value="1"/>
</dbReference>
<dbReference type="EMBL" id="JAXBLV010000133">
    <property type="protein sequence ID" value="MDY3559777.1"/>
    <property type="molecule type" value="Genomic_DNA"/>
</dbReference>
<keyword evidence="8" id="KW-1185">Reference proteome</keyword>
<name>A0ABU5EWW0_9BACT</name>
<feature type="region of interest" description="Disordered" evidence="5">
    <location>
        <begin position="356"/>
        <end position="381"/>
    </location>
</feature>
<dbReference type="InterPro" id="IPR009056">
    <property type="entry name" value="Cyt_c-like_dom"/>
</dbReference>
<evidence type="ECO:0000313" key="7">
    <source>
        <dbReference type="EMBL" id="MDY3559777.1"/>
    </source>
</evidence>
<protein>
    <recommendedName>
        <fullName evidence="6">Cytochrome c domain-containing protein</fullName>
    </recommendedName>
</protein>
<evidence type="ECO:0000256" key="2">
    <source>
        <dbReference type="ARBA" id="ARBA00022729"/>
    </source>
</evidence>
<evidence type="ECO:0000313" key="8">
    <source>
        <dbReference type="Proteomes" id="UP001272242"/>
    </source>
</evidence>
<dbReference type="PANTHER" id="PTHR35038">
    <property type="entry name" value="DISSIMILATORY SULFITE REDUCTASE SIRA"/>
    <property type="match status" value="1"/>
</dbReference>
<dbReference type="Gene3D" id="3.90.10.10">
    <property type="entry name" value="Cytochrome C3"/>
    <property type="match status" value="2"/>
</dbReference>
<dbReference type="RefSeq" id="WP_320686479.1">
    <property type="nucleotide sequence ID" value="NZ_JAXBLV010000133.1"/>
</dbReference>
<sequence length="545" mass="58115">MPRSPSRDLSDRYIGRRGYFRSPDVFRRARRALTAIALIGAGVWAAVDVAKPAQRVQYAHSHGQLADVHAAFDNNCEACHKAHKVSLNPLDAFRARDRWHDLTCEKCHAGPPHHTSSNKEAQAFHDRCSNCHHDHNGRLNSLVRLADKDCNWCHAELNRYHDADRSLTAARGEAPYANKVTNFVTDHPEFRSLDITKSPRTLTFSHAVHMSPGQAYSADGKEAMTVARLRELGGAAAVARFAPGQPDNAKVQLACASCHALDAGAGSPELDKVKATLTKGAPADALFPPRAEGAYFLPVNFEAHCRSCHPLSAPEAVAESGGKKYAVPRFEVAHRKQPADLAAELKAGYLKGLSDGGHPALARPPELGGKLDPQQPLAPPTLGQTAERLTADAEANLFGSAGSCAKCHTVTAGAGGARPKIAAVPDRTVWLRHATFNHASHRGATCATCHPGTAAAFVSPVEANKPEPVQILGLNTCRACHAPVGTVVKLPDGAEVAGGGARHNCTDCHRYHNGDNPLQGRGAAARESGAPLSLKQWLTGSTQKE</sequence>
<reference evidence="8" key="1">
    <citation type="journal article" date="2023" name="Mar. Drugs">
        <title>Gemmata algarum, a Novel Planctomycete Isolated from an Algal Mat, Displays Antimicrobial Activity.</title>
        <authorList>
            <person name="Kumar G."/>
            <person name="Kallscheuer N."/>
            <person name="Kashif M."/>
            <person name="Ahamad S."/>
            <person name="Jagadeeshwari U."/>
            <person name="Pannikurungottu S."/>
            <person name="Haufschild T."/>
            <person name="Kabuu M."/>
            <person name="Sasikala C."/>
            <person name="Jogler C."/>
            <person name="Ramana C."/>
        </authorList>
    </citation>
    <scope>NUCLEOTIDE SEQUENCE [LARGE SCALE GENOMIC DNA]</scope>
    <source>
        <strain evidence="8">JC673</strain>
    </source>
</reference>
<keyword evidence="1 4" id="KW-0479">Metal-binding</keyword>
<gene>
    <name evidence="7" type="ORF">R5W23_000935</name>
</gene>
<evidence type="ECO:0000256" key="1">
    <source>
        <dbReference type="ARBA" id="ARBA00022723"/>
    </source>
</evidence>
<dbReference type="InterPro" id="IPR051829">
    <property type="entry name" value="Multiheme_Cytochr_ET"/>
</dbReference>
<proteinExistence type="predicted"/>
<dbReference type="InterPro" id="IPR036280">
    <property type="entry name" value="Multihaem_cyt_sf"/>
</dbReference>
<keyword evidence="4" id="KW-0349">Heme</keyword>
<evidence type="ECO:0000259" key="6">
    <source>
        <dbReference type="PROSITE" id="PS51007"/>
    </source>
</evidence>
<organism evidence="7 8">
    <name type="scientific">Gemmata algarum</name>
    <dbReference type="NCBI Taxonomy" id="2975278"/>
    <lineage>
        <taxon>Bacteria</taxon>
        <taxon>Pseudomonadati</taxon>
        <taxon>Planctomycetota</taxon>
        <taxon>Planctomycetia</taxon>
        <taxon>Gemmatales</taxon>
        <taxon>Gemmataceae</taxon>
        <taxon>Gemmata</taxon>
    </lineage>
</organism>
<comment type="caution">
    <text evidence="7">The sequence shown here is derived from an EMBL/GenBank/DDBJ whole genome shotgun (WGS) entry which is preliminary data.</text>
</comment>
<keyword evidence="2" id="KW-0732">Signal</keyword>
<keyword evidence="3 4" id="KW-0408">Iron</keyword>
<accession>A0ABU5EWW0</accession>
<evidence type="ECO:0000256" key="4">
    <source>
        <dbReference type="PROSITE-ProRule" id="PRU00433"/>
    </source>
</evidence>
<evidence type="ECO:0000256" key="3">
    <source>
        <dbReference type="ARBA" id="ARBA00023004"/>
    </source>
</evidence>
<dbReference type="Proteomes" id="UP001272242">
    <property type="component" value="Unassembled WGS sequence"/>
</dbReference>
<feature type="domain" description="Cytochrome c" evidence="6">
    <location>
        <begin position="239"/>
        <end position="354"/>
    </location>
</feature>
<dbReference type="PROSITE" id="PS51007">
    <property type="entry name" value="CYTC"/>
    <property type="match status" value="1"/>
</dbReference>